<keyword evidence="4" id="KW-1185">Reference proteome</keyword>
<evidence type="ECO:0000313" key="3">
    <source>
        <dbReference type="EMBL" id="MFD1149456.1"/>
    </source>
</evidence>
<organism evidence="3 4">
    <name type="scientific">Saccharothrix hoggarensis</name>
    <dbReference type="NCBI Taxonomy" id="913853"/>
    <lineage>
        <taxon>Bacteria</taxon>
        <taxon>Bacillati</taxon>
        <taxon>Actinomycetota</taxon>
        <taxon>Actinomycetes</taxon>
        <taxon>Pseudonocardiales</taxon>
        <taxon>Pseudonocardiaceae</taxon>
        <taxon>Saccharothrix</taxon>
    </lineage>
</organism>
<feature type="transmembrane region" description="Helical" evidence="1">
    <location>
        <begin position="50"/>
        <end position="69"/>
    </location>
</feature>
<feature type="signal peptide" evidence="2">
    <location>
        <begin position="1"/>
        <end position="24"/>
    </location>
</feature>
<accession>A0ABW3QXD9</accession>
<dbReference type="Proteomes" id="UP001597168">
    <property type="component" value="Unassembled WGS sequence"/>
</dbReference>
<keyword evidence="2" id="KW-0732">Signal</keyword>
<dbReference type="EMBL" id="JBHTLK010000106">
    <property type="protein sequence ID" value="MFD1149456.1"/>
    <property type="molecule type" value="Genomic_DNA"/>
</dbReference>
<dbReference type="NCBIfam" id="NF038039">
    <property type="entry name" value="WGxxGxxG-CTERM"/>
    <property type="match status" value="1"/>
</dbReference>
<sequence length="84" mass="8405">MKTTKRLVVAAVLGMALVGTPALADTSGSVAQDGVAVAQVQNEDDGGGSSGNWGLLGLLGLLGLAGLAGRKKHQVDPGRAMHDR</sequence>
<gene>
    <name evidence="3" type="ORF">ACFQ3T_20165</name>
</gene>
<evidence type="ECO:0000256" key="1">
    <source>
        <dbReference type="SAM" id="Phobius"/>
    </source>
</evidence>
<proteinExistence type="predicted"/>
<keyword evidence="1" id="KW-1133">Transmembrane helix</keyword>
<keyword evidence="1" id="KW-0812">Transmembrane</keyword>
<reference evidence="4" key="1">
    <citation type="journal article" date="2019" name="Int. J. Syst. Evol. Microbiol.">
        <title>The Global Catalogue of Microorganisms (GCM) 10K type strain sequencing project: providing services to taxonomists for standard genome sequencing and annotation.</title>
        <authorList>
            <consortium name="The Broad Institute Genomics Platform"/>
            <consortium name="The Broad Institute Genome Sequencing Center for Infectious Disease"/>
            <person name="Wu L."/>
            <person name="Ma J."/>
        </authorList>
    </citation>
    <scope>NUCLEOTIDE SEQUENCE [LARGE SCALE GENOMIC DNA]</scope>
    <source>
        <strain evidence="4">CCUG 60214</strain>
    </source>
</reference>
<protein>
    <submittedName>
        <fullName evidence="3">WGxxGxxG family protein</fullName>
    </submittedName>
</protein>
<feature type="chain" id="PRO_5046636446" evidence="2">
    <location>
        <begin position="25"/>
        <end position="84"/>
    </location>
</feature>
<keyword evidence="1" id="KW-0472">Membrane</keyword>
<evidence type="ECO:0000313" key="4">
    <source>
        <dbReference type="Proteomes" id="UP001597168"/>
    </source>
</evidence>
<name>A0ABW3QXD9_9PSEU</name>
<evidence type="ECO:0000256" key="2">
    <source>
        <dbReference type="SAM" id="SignalP"/>
    </source>
</evidence>
<dbReference type="RefSeq" id="WP_380724864.1">
    <property type="nucleotide sequence ID" value="NZ_JBHTLK010000106.1"/>
</dbReference>
<comment type="caution">
    <text evidence="3">The sequence shown here is derived from an EMBL/GenBank/DDBJ whole genome shotgun (WGS) entry which is preliminary data.</text>
</comment>
<dbReference type="NCBIfam" id="NF041742">
    <property type="entry name" value="WGxxGxxG_fam"/>
    <property type="match status" value="1"/>
</dbReference>